<comment type="caution">
    <text evidence="2">The sequence shown here is derived from an EMBL/GenBank/DDBJ whole genome shotgun (WGS) entry which is preliminary data.</text>
</comment>
<keyword evidence="3" id="KW-1185">Reference proteome</keyword>
<feature type="transmembrane region" description="Helical" evidence="1">
    <location>
        <begin position="72"/>
        <end position="91"/>
    </location>
</feature>
<evidence type="ECO:0000313" key="3">
    <source>
        <dbReference type="Proteomes" id="UP000186955"/>
    </source>
</evidence>
<organism evidence="2 3">
    <name type="scientific">Penicillium subrubescens</name>
    <dbReference type="NCBI Taxonomy" id="1316194"/>
    <lineage>
        <taxon>Eukaryota</taxon>
        <taxon>Fungi</taxon>
        <taxon>Dikarya</taxon>
        <taxon>Ascomycota</taxon>
        <taxon>Pezizomycotina</taxon>
        <taxon>Eurotiomycetes</taxon>
        <taxon>Eurotiomycetidae</taxon>
        <taxon>Eurotiales</taxon>
        <taxon>Aspergillaceae</taxon>
        <taxon>Penicillium</taxon>
    </lineage>
</organism>
<keyword evidence="1" id="KW-1133">Transmembrane helix</keyword>
<protein>
    <submittedName>
        <fullName evidence="2">Uncharacterized protein</fullName>
    </submittedName>
</protein>
<gene>
    <name evidence="2" type="ORF">PENSUB_13257</name>
</gene>
<accession>A0A1Q5SRD2</accession>
<dbReference type="Proteomes" id="UP000186955">
    <property type="component" value="Unassembled WGS sequence"/>
</dbReference>
<name>A0A1Q5SRD2_9EURO</name>
<proteinExistence type="predicted"/>
<sequence length="101" mass="11386">MSRSADFRMEALLKFIHIAAIQFEHFGLSQYSSPCEHDTCNRRMPPTAKPVQGYPDSLSGSALMLKLKYGSVNLYTFGMAGMLWSFLYHLSSFHDAMSTIV</sequence>
<evidence type="ECO:0000256" key="1">
    <source>
        <dbReference type="SAM" id="Phobius"/>
    </source>
</evidence>
<keyword evidence="1" id="KW-0472">Membrane</keyword>
<dbReference type="AlphaFoldDB" id="A0A1Q5SRD2"/>
<reference evidence="2 3" key="1">
    <citation type="submission" date="2016-10" db="EMBL/GenBank/DDBJ databases">
        <title>Genome sequence of the ascomycete fungus Penicillium subrubescens.</title>
        <authorList>
            <person name="De Vries R.P."/>
            <person name="Peng M."/>
            <person name="Dilokpimol A."/>
            <person name="Hilden K."/>
            <person name="Makela M.R."/>
            <person name="Grigoriev I."/>
            <person name="Riley R."/>
            <person name="Granchi Z."/>
        </authorList>
    </citation>
    <scope>NUCLEOTIDE SEQUENCE [LARGE SCALE GENOMIC DNA]</scope>
    <source>
        <strain evidence="2 3">CBS 132785</strain>
    </source>
</reference>
<keyword evidence="1" id="KW-0812">Transmembrane</keyword>
<evidence type="ECO:0000313" key="2">
    <source>
        <dbReference type="EMBL" id="OKO90540.1"/>
    </source>
</evidence>
<dbReference type="EMBL" id="MNBE01000757">
    <property type="protein sequence ID" value="OKO90540.1"/>
    <property type="molecule type" value="Genomic_DNA"/>
</dbReference>